<keyword evidence="5 7" id="KW-1133">Transmembrane helix</keyword>
<dbReference type="Gene3D" id="1.10.3720.10">
    <property type="entry name" value="MetI-like"/>
    <property type="match status" value="1"/>
</dbReference>
<keyword evidence="2 7" id="KW-0813">Transport</keyword>
<comment type="similarity">
    <text evidence="7">Belongs to the binding-protein-dependent transport system permease family.</text>
</comment>
<dbReference type="Proteomes" id="UP000823891">
    <property type="component" value="Unassembled WGS sequence"/>
</dbReference>
<evidence type="ECO:0000256" key="7">
    <source>
        <dbReference type="RuleBase" id="RU363032"/>
    </source>
</evidence>
<organism evidence="9 10">
    <name type="scientific">Candidatus Eisenbergiella merdavium</name>
    <dbReference type="NCBI Taxonomy" id="2838551"/>
    <lineage>
        <taxon>Bacteria</taxon>
        <taxon>Bacillati</taxon>
        <taxon>Bacillota</taxon>
        <taxon>Clostridia</taxon>
        <taxon>Lachnospirales</taxon>
        <taxon>Lachnospiraceae</taxon>
        <taxon>Eisenbergiella</taxon>
    </lineage>
</organism>
<feature type="transmembrane region" description="Helical" evidence="7">
    <location>
        <begin position="116"/>
        <end position="135"/>
    </location>
</feature>
<comment type="subcellular location">
    <subcellularLocation>
        <location evidence="1 7">Cell membrane</location>
        <topology evidence="1 7">Multi-pass membrane protein</topology>
    </subcellularLocation>
</comment>
<evidence type="ECO:0000256" key="1">
    <source>
        <dbReference type="ARBA" id="ARBA00004651"/>
    </source>
</evidence>
<evidence type="ECO:0000256" key="4">
    <source>
        <dbReference type="ARBA" id="ARBA00022692"/>
    </source>
</evidence>
<accession>A0A9D2NDZ5</accession>
<evidence type="ECO:0000313" key="9">
    <source>
        <dbReference type="EMBL" id="HJC23711.1"/>
    </source>
</evidence>
<evidence type="ECO:0000256" key="6">
    <source>
        <dbReference type="ARBA" id="ARBA00023136"/>
    </source>
</evidence>
<feature type="transmembrane region" description="Helical" evidence="7">
    <location>
        <begin position="83"/>
        <end position="104"/>
    </location>
</feature>
<dbReference type="InterPro" id="IPR050809">
    <property type="entry name" value="UgpAE/MalFG_permease"/>
</dbReference>
<dbReference type="SUPFAM" id="SSF161098">
    <property type="entry name" value="MetI-like"/>
    <property type="match status" value="1"/>
</dbReference>
<dbReference type="PROSITE" id="PS50928">
    <property type="entry name" value="ABC_TM1"/>
    <property type="match status" value="1"/>
</dbReference>
<reference evidence="9" key="1">
    <citation type="journal article" date="2021" name="PeerJ">
        <title>Extensive microbial diversity within the chicken gut microbiome revealed by metagenomics and culture.</title>
        <authorList>
            <person name="Gilroy R."/>
            <person name="Ravi A."/>
            <person name="Getino M."/>
            <person name="Pursley I."/>
            <person name="Horton D.L."/>
            <person name="Alikhan N.F."/>
            <person name="Baker D."/>
            <person name="Gharbi K."/>
            <person name="Hall N."/>
            <person name="Watson M."/>
            <person name="Adriaenssens E.M."/>
            <person name="Foster-Nyarko E."/>
            <person name="Jarju S."/>
            <person name="Secka A."/>
            <person name="Antonio M."/>
            <person name="Oren A."/>
            <person name="Chaudhuri R.R."/>
            <person name="La Ragione R."/>
            <person name="Hildebrand F."/>
            <person name="Pallen M.J."/>
        </authorList>
    </citation>
    <scope>NUCLEOTIDE SEQUENCE</scope>
    <source>
        <strain evidence="9">USAMLcec2-132</strain>
    </source>
</reference>
<keyword evidence="3" id="KW-1003">Cell membrane</keyword>
<evidence type="ECO:0000256" key="2">
    <source>
        <dbReference type="ARBA" id="ARBA00022448"/>
    </source>
</evidence>
<dbReference type="InterPro" id="IPR000515">
    <property type="entry name" value="MetI-like"/>
</dbReference>
<keyword evidence="4 7" id="KW-0812">Transmembrane</keyword>
<evidence type="ECO:0000259" key="8">
    <source>
        <dbReference type="PROSITE" id="PS50928"/>
    </source>
</evidence>
<dbReference type="Pfam" id="PF00528">
    <property type="entry name" value="BPD_transp_1"/>
    <property type="match status" value="1"/>
</dbReference>
<dbReference type="GO" id="GO:0005886">
    <property type="term" value="C:plasma membrane"/>
    <property type="evidence" value="ECO:0007669"/>
    <property type="project" value="UniProtKB-SubCell"/>
</dbReference>
<protein>
    <submittedName>
        <fullName evidence="9">ABC transporter permease subunit</fullName>
    </submittedName>
</protein>
<evidence type="ECO:0000256" key="3">
    <source>
        <dbReference type="ARBA" id="ARBA00022475"/>
    </source>
</evidence>
<gene>
    <name evidence="9" type="ORF">H9761_08415</name>
</gene>
<dbReference type="InterPro" id="IPR035906">
    <property type="entry name" value="MetI-like_sf"/>
</dbReference>
<proteinExistence type="inferred from homology"/>
<comment type="caution">
    <text evidence="9">The sequence shown here is derived from an EMBL/GenBank/DDBJ whole genome shotgun (WGS) entry which is preliminary data.</text>
</comment>
<feature type="transmembrane region" description="Helical" evidence="7">
    <location>
        <begin position="12"/>
        <end position="33"/>
    </location>
</feature>
<reference evidence="9" key="2">
    <citation type="submission" date="2021-04" db="EMBL/GenBank/DDBJ databases">
        <authorList>
            <person name="Gilroy R."/>
        </authorList>
    </citation>
    <scope>NUCLEOTIDE SEQUENCE</scope>
    <source>
        <strain evidence="9">USAMLcec2-132</strain>
    </source>
</reference>
<dbReference type="EMBL" id="DWWS01000028">
    <property type="protein sequence ID" value="HJC23711.1"/>
    <property type="molecule type" value="Genomic_DNA"/>
</dbReference>
<dbReference type="AlphaFoldDB" id="A0A9D2NDZ5"/>
<dbReference type="PANTHER" id="PTHR43227:SF11">
    <property type="entry name" value="BLL4140 PROTEIN"/>
    <property type="match status" value="1"/>
</dbReference>
<evidence type="ECO:0000313" key="10">
    <source>
        <dbReference type="Proteomes" id="UP000823891"/>
    </source>
</evidence>
<feature type="transmembrane region" description="Helical" evidence="7">
    <location>
        <begin position="277"/>
        <end position="297"/>
    </location>
</feature>
<dbReference type="CDD" id="cd06261">
    <property type="entry name" value="TM_PBP2"/>
    <property type="match status" value="1"/>
</dbReference>
<keyword evidence="6 7" id="KW-0472">Membrane</keyword>
<feature type="transmembrane region" description="Helical" evidence="7">
    <location>
        <begin position="155"/>
        <end position="174"/>
    </location>
</feature>
<name>A0A9D2NDZ5_9FIRM</name>
<feature type="domain" description="ABC transmembrane type-1" evidence="8">
    <location>
        <begin position="75"/>
        <end position="293"/>
    </location>
</feature>
<evidence type="ECO:0000256" key="5">
    <source>
        <dbReference type="ARBA" id="ARBA00022989"/>
    </source>
</evidence>
<sequence>MKRKRRKKQKKGTWPLYLMMLPGLVYILINNYIPMAGLLLAFKKVNYGLGIWKSPWVGLSNFTYLFRAGDASEIFRNTVGYNLAFLLFGTILSAAVAILLDAVYGRRSKRFYQTVILIPWLISWVIVSYIVYAFLSGDNGLINNSILRPLGMEPVNWYTSPAYWPVILVLVYLWKSFGYQSIMYYATLIGIDKTYYEAAVVDGASAWQQISFITLPFLKPTMITLTLLQIGRMFYSDFGLFYQVPMNSGLLYSTTNTIDTYVYRGLLELNDVGRSSAAGFLQSILGFLVVLAANWAVRRVEEDSALF</sequence>
<dbReference type="PANTHER" id="PTHR43227">
    <property type="entry name" value="BLL4140 PROTEIN"/>
    <property type="match status" value="1"/>
</dbReference>
<dbReference type="GO" id="GO:0055085">
    <property type="term" value="P:transmembrane transport"/>
    <property type="evidence" value="ECO:0007669"/>
    <property type="project" value="InterPro"/>
</dbReference>